<reference evidence="3" key="1">
    <citation type="submission" date="2018-07" db="EMBL/GenBank/DDBJ databases">
        <authorList>
            <person name="Safronova V.I."/>
            <person name="Chirak E.R."/>
            <person name="Sazanova A.L."/>
        </authorList>
    </citation>
    <scope>NUCLEOTIDE SEQUENCE [LARGE SCALE GENOMIC DNA]</scope>
    <source>
        <strain evidence="3">RCAM04685</strain>
    </source>
</reference>
<keyword evidence="3" id="KW-1185">Reference proteome</keyword>
<protein>
    <recommendedName>
        <fullName evidence="1">PIN domain-containing protein</fullName>
    </recommendedName>
</protein>
<name>A0A370L5S4_9HYPH</name>
<evidence type="ECO:0000313" key="3">
    <source>
        <dbReference type="Proteomes" id="UP000255207"/>
    </source>
</evidence>
<proteinExistence type="predicted"/>
<dbReference type="AlphaFoldDB" id="A0A370L5S4"/>
<dbReference type="Proteomes" id="UP000255207">
    <property type="component" value="Unassembled WGS sequence"/>
</dbReference>
<dbReference type="OrthoDB" id="68993at2"/>
<evidence type="ECO:0000259" key="1">
    <source>
        <dbReference type="Pfam" id="PF10130"/>
    </source>
</evidence>
<feature type="domain" description="PIN" evidence="1">
    <location>
        <begin position="26"/>
        <end position="159"/>
    </location>
</feature>
<comment type="caution">
    <text evidence="2">The sequence shown here is derived from an EMBL/GenBank/DDBJ whole genome shotgun (WGS) entry which is preliminary data.</text>
</comment>
<dbReference type="InterPro" id="IPR029060">
    <property type="entry name" value="PIN-like_dom_sf"/>
</dbReference>
<organism evidence="2 3">
    <name type="scientific">Bosea caraganae</name>
    <dbReference type="NCBI Taxonomy" id="2763117"/>
    <lineage>
        <taxon>Bacteria</taxon>
        <taxon>Pseudomonadati</taxon>
        <taxon>Pseudomonadota</taxon>
        <taxon>Alphaproteobacteria</taxon>
        <taxon>Hyphomicrobiales</taxon>
        <taxon>Boseaceae</taxon>
        <taxon>Bosea</taxon>
    </lineage>
</organism>
<accession>A0A370L5S4</accession>
<dbReference type="Pfam" id="PF10130">
    <property type="entry name" value="PIN_2"/>
    <property type="match status" value="1"/>
</dbReference>
<dbReference type="InterPro" id="IPR002716">
    <property type="entry name" value="PIN_dom"/>
</dbReference>
<evidence type="ECO:0000313" key="2">
    <source>
        <dbReference type="EMBL" id="RDJ24625.1"/>
    </source>
</evidence>
<dbReference type="SUPFAM" id="SSF88723">
    <property type="entry name" value="PIN domain-like"/>
    <property type="match status" value="1"/>
</dbReference>
<sequence length="168" mass="18105">MRRLPSWNAVWKSAKVDVRPPSRVLIVDANIVLSCALGLRAGEVLEFVGQRRILAISQRAVEEVIGVSGRLADEGQPSAVLAPKLVDALSVVAHEQYAQLIPEAAKTLMLAPASRNGNSADAHVLALAWQAEADIWSHDRDFAGTGWPSWSSANLRAALARETENPNP</sequence>
<gene>
    <name evidence="2" type="ORF">DWE98_13155</name>
</gene>
<dbReference type="EMBL" id="QQTP01000006">
    <property type="protein sequence ID" value="RDJ24625.1"/>
    <property type="molecule type" value="Genomic_DNA"/>
</dbReference>